<keyword evidence="3" id="KW-0418">Kinase</keyword>
<keyword evidence="1" id="KW-0472">Membrane</keyword>
<dbReference type="AlphaFoldDB" id="A0A926F4Y1"/>
<keyword evidence="3" id="KW-0808">Transferase</keyword>
<evidence type="ECO:0000256" key="1">
    <source>
        <dbReference type="SAM" id="Phobius"/>
    </source>
</evidence>
<accession>A0A926F4Y1</accession>
<keyword evidence="4" id="KW-1185">Reference proteome</keyword>
<dbReference type="GO" id="GO:0000155">
    <property type="term" value="F:phosphorelay sensor kinase activity"/>
    <property type="evidence" value="ECO:0007669"/>
    <property type="project" value="InterPro"/>
</dbReference>
<evidence type="ECO:0000313" key="4">
    <source>
        <dbReference type="Proteomes" id="UP000651085"/>
    </source>
</evidence>
<dbReference type="Gene3D" id="3.30.565.10">
    <property type="entry name" value="Histidine kinase-like ATPase, C-terminal domain"/>
    <property type="match status" value="1"/>
</dbReference>
<feature type="transmembrane region" description="Helical" evidence="1">
    <location>
        <begin position="44"/>
        <end position="66"/>
    </location>
</feature>
<dbReference type="PANTHER" id="PTHR34220:SF7">
    <property type="entry name" value="SENSOR HISTIDINE KINASE YPDA"/>
    <property type="match status" value="1"/>
</dbReference>
<dbReference type="InterPro" id="IPR036890">
    <property type="entry name" value="HATPase_C_sf"/>
</dbReference>
<feature type="transmembrane region" description="Helical" evidence="1">
    <location>
        <begin position="12"/>
        <end position="32"/>
    </location>
</feature>
<reference evidence="3" key="1">
    <citation type="submission" date="2020-08" db="EMBL/GenBank/DDBJ databases">
        <title>Genome public.</title>
        <authorList>
            <person name="Liu C."/>
            <person name="Sun Q."/>
        </authorList>
    </citation>
    <scope>NUCLEOTIDE SEQUENCE</scope>
    <source>
        <strain evidence="3">N12</strain>
    </source>
</reference>
<dbReference type="InterPro" id="IPR010559">
    <property type="entry name" value="Sig_transdc_His_kin_internal"/>
</dbReference>
<sequence>MKTIINSRTRFTEVSTHVIGWGIVFGFPFFFINRGGESIDWMGYLRHVGVPLSFLIVFYLNYFILIPRYLFNERLREYLLLNLALIILMSGGLHLWQSFVFSNHNPVKPPKNIPPGWIFFVRDMFSMVLTIGLAAAIKMSTRWGQIENARREAERNRTEAELKNLRNQLNPHFLLNTLNNIYALIAFDSDKAQMAVQELSKLLRHVLYDNQQTYVSLGKEMDFIRNYIELMRIRLSSNVKVETYINIDPDNRTEIAPLIFISLIENAFKHGISPTEPSFIRIVFSETNGEVKCEITNSYHPKAETDKSGSGIGLEQVSKRLALIYPGRYKWERKISEDKKEYSSKLVISI</sequence>
<protein>
    <submittedName>
        <fullName evidence="3">Histidine kinase</fullName>
    </submittedName>
</protein>
<comment type="caution">
    <text evidence="3">The sequence shown here is derived from an EMBL/GenBank/DDBJ whole genome shotgun (WGS) entry which is preliminary data.</text>
</comment>
<evidence type="ECO:0000259" key="2">
    <source>
        <dbReference type="Pfam" id="PF06580"/>
    </source>
</evidence>
<dbReference type="InterPro" id="IPR050640">
    <property type="entry name" value="Bact_2-comp_sensor_kinase"/>
</dbReference>
<evidence type="ECO:0000313" key="3">
    <source>
        <dbReference type="EMBL" id="MBC8594776.1"/>
    </source>
</evidence>
<dbReference type="PANTHER" id="PTHR34220">
    <property type="entry name" value="SENSOR HISTIDINE KINASE YPDA"/>
    <property type="match status" value="1"/>
</dbReference>
<dbReference type="GO" id="GO:0016020">
    <property type="term" value="C:membrane"/>
    <property type="evidence" value="ECO:0007669"/>
    <property type="project" value="InterPro"/>
</dbReference>
<feature type="transmembrane region" description="Helical" evidence="1">
    <location>
        <begin position="78"/>
        <end position="96"/>
    </location>
</feature>
<proteinExistence type="predicted"/>
<dbReference type="EMBL" id="JACRTF010000001">
    <property type="protein sequence ID" value="MBC8594776.1"/>
    <property type="molecule type" value="Genomic_DNA"/>
</dbReference>
<dbReference type="SUPFAM" id="SSF55874">
    <property type="entry name" value="ATPase domain of HSP90 chaperone/DNA topoisomerase II/histidine kinase"/>
    <property type="match status" value="1"/>
</dbReference>
<feature type="domain" description="Signal transduction histidine kinase internal region" evidence="2">
    <location>
        <begin position="160"/>
        <end position="237"/>
    </location>
</feature>
<feature type="transmembrane region" description="Helical" evidence="1">
    <location>
        <begin position="116"/>
        <end position="137"/>
    </location>
</feature>
<dbReference type="Proteomes" id="UP000651085">
    <property type="component" value="Unassembled WGS sequence"/>
</dbReference>
<dbReference type="Pfam" id="PF06580">
    <property type="entry name" value="His_kinase"/>
    <property type="match status" value="1"/>
</dbReference>
<organism evidence="3 4">
    <name type="scientific">Jilunia laotingensis</name>
    <dbReference type="NCBI Taxonomy" id="2763675"/>
    <lineage>
        <taxon>Bacteria</taxon>
        <taxon>Pseudomonadati</taxon>
        <taxon>Bacteroidota</taxon>
        <taxon>Bacteroidia</taxon>
        <taxon>Bacteroidales</taxon>
        <taxon>Bacteroidaceae</taxon>
        <taxon>Jilunia</taxon>
    </lineage>
</organism>
<gene>
    <name evidence="3" type="ORF">H8744_16320</name>
</gene>
<keyword evidence="1" id="KW-0812">Transmembrane</keyword>
<keyword evidence="1" id="KW-1133">Transmembrane helix</keyword>
<dbReference type="RefSeq" id="WP_262435866.1">
    <property type="nucleotide sequence ID" value="NZ_JACRTF010000001.1"/>
</dbReference>
<name>A0A926F4Y1_9BACT</name>